<organism evidence="1">
    <name type="scientific">bioreactor metagenome</name>
    <dbReference type="NCBI Taxonomy" id="1076179"/>
    <lineage>
        <taxon>unclassified sequences</taxon>
        <taxon>metagenomes</taxon>
        <taxon>ecological metagenomes</taxon>
    </lineage>
</organism>
<protein>
    <submittedName>
        <fullName evidence="1">Uncharacterized protein</fullName>
    </submittedName>
</protein>
<evidence type="ECO:0000313" key="1">
    <source>
        <dbReference type="EMBL" id="MPN63164.1"/>
    </source>
</evidence>
<dbReference type="EMBL" id="VSSQ01142179">
    <property type="protein sequence ID" value="MPN63164.1"/>
    <property type="molecule type" value="Genomic_DNA"/>
</dbReference>
<proteinExistence type="predicted"/>
<accession>A0A645JSY7</accession>
<reference evidence="1" key="1">
    <citation type="submission" date="2019-08" db="EMBL/GenBank/DDBJ databases">
        <authorList>
            <person name="Kucharzyk K."/>
            <person name="Murdoch R.W."/>
            <person name="Higgins S."/>
            <person name="Loffler F."/>
        </authorList>
    </citation>
    <scope>NUCLEOTIDE SEQUENCE</scope>
</reference>
<sequence>MQYAFCHIYNEALTDSPPRDNILFREALPESVEEELFRLFGDTGIDVTKSDLYNLQSGTLQMWEPLYNQPVYANAAFTGGETLKIQITFFTDGTRSRAKGRATAQYRQTEGVWKLVSLADGLQ</sequence>
<dbReference type="AlphaFoldDB" id="A0A645JSY7"/>
<comment type="caution">
    <text evidence="1">The sequence shown here is derived from an EMBL/GenBank/DDBJ whole genome shotgun (WGS) entry which is preliminary data.</text>
</comment>
<name>A0A645JSY7_9ZZZZ</name>
<gene>
    <name evidence="1" type="ORF">SDC9_210919</name>
</gene>